<dbReference type="Proteomes" id="UP001138708">
    <property type="component" value="Unassembled WGS sequence"/>
</dbReference>
<reference evidence="3" key="1">
    <citation type="submission" date="2020-01" db="EMBL/GenBank/DDBJ databases">
        <authorList>
            <person name="Rat A."/>
        </authorList>
    </citation>
    <scope>NUCLEOTIDE SEQUENCE</scope>
    <source>
        <strain evidence="3">LMG 31161</strain>
    </source>
</reference>
<name>A0A9X9WNI8_9PROT</name>
<keyword evidence="1" id="KW-0812">Transmembrane</keyword>
<reference evidence="3" key="3">
    <citation type="journal article" date="2021" name="Syst. Appl. Microbiol.">
        <title>Roseomonas hellenica sp. nov., isolated from roots of wild-growing Alkanna tinctoria.</title>
        <authorList>
            <person name="Rat A."/>
            <person name="Naranjo H.D."/>
            <person name="Lebbe L."/>
            <person name="Cnockaert M."/>
            <person name="Krigas N."/>
            <person name="Grigoriadou K."/>
            <person name="Maloupa E."/>
            <person name="Willems A."/>
        </authorList>
    </citation>
    <scope>NUCLEOTIDE SEQUENCE</scope>
    <source>
        <strain evidence="3">LMG 31161</strain>
    </source>
</reference>
<gene>
    <name evidence="4" type="ORF">GWK15_08930</name>
    <name evidence="3" type="ORF">GXW75_21765</name>
</gene>
<evidence type="ECO:0000313" key="4">
    <source>
        <dbReference type="EMBL" id="NKE17063.1"/>
    </source>
</evidence>
<dbReference type="Pfam" id="PF07811">
    <property type="entry name" value="TadE"/>
    <property type="match status" value="1"/>
</dbReference>
<dbReference type="Proteomes" id="UP000746741">
    <property type="component" value="Unassembled WGS sequence"/>
</dbReference>
<evidence type="ECO:0000256" key="1">
    <source>
        <dbReference type="SAM" id="Phobius"/>
    </source>
</evidence>
<accession>A0A9X9WNI8</accession>
<keyword evidence="5" id="KW-1185">Reference proteome</keyword>
<evidence type="ECO:0000313" key="6">
    <source>
        <dbReference type="Proteomes" id="UP001138708"/>
    </source>
</evidence>
<keyword evidence="1" id="KW-1133">Transmembrane helix</keyword>
<reference evidence="4 5" key="2">
    <citation type="submission" date="2020-02" db="EMBL/GenBank/DDBJ databases">
        <authorList>
            <person name="Sun Q."/>
            <person name="Inoue M."/>
        </authorList>
    </citation>
    <scope>NUCLEOTIDE SEQUENCE [LARGE SCALE GENOMIC DNA]</scope>
    <source>
        <strain evidence="4 5">KCTC 22478</strain>
    </source>
</reference>
<organism evidence="3 6">
    <name type="scientific">Neoroseomonas oryzicola</name>
    <dbReference type="NCBI Taxonomy" id="535904"/>
    <lineage>
        <taxon>Bacteria</taxon>
        <taxon>Pseudomonadati</taxon>
        <taxon>Pseudomonadota</taxon>
        <taxon>Alphaproteobacteria</taxon>
        <taxon>Acetobacterales</taxon>
        <taxon>Acetobacteraceae</taxon>
        <taxon>Neoroseomonas</taxon>
    </lineage>
</organism>
<dbReference type="EMBL" id="JAAEDK010000069">
    <property type="protein sequence ID" value="MBR0661898.1"/>
    <property type="molecule type" value="Genomic_DNA"/>
</dbReference>
<dbReference type="InterPro" id="IPR012495">
    <property type="entry name" value="TadE-like_dom"/>
</dbReference>
<evidence type="ECO:0000313" key="5">
    <source>
        <dbReference type="Proteomes" id="UP000746741"/>
    </source>
</evidence>
<protein>
    <submittedName>
        <fullName evidence="3">Pilus assembly protein</fullName>
    </submittedName>
</protein>
<dbReference type="EMBL" id="JAAVUP010000002">
    <property type="protein sequence ID" value="NKE17063.1"/>
    <property type="molecule type" value="Genomic_DNA"/>
</dbReference>
<feature type="domain" description="TadE-like" evidence="2">
    <location>
        <begin position="13"/>
        <end position="54"/>
    </location>
</feature>
<feature type="transmembrane region" description="Helical" evidence="1">
    <location>
        <begin position="12"/>
        <end position="34"/>
    </location>
</feature>
<dbReference type="AlphaFoldDB" id="A0A9X9WNI8"/>
<evidence type="ECO:0000259" key="2">
    <source>
        <dbReference type="Pfam" id="PF07811"/>
    </source>
</evidence>
<keyword evidence="1" id="KW-0472">Membrane</keyword>
<dbReference type="RefSeq" id="WP_168040941.1">
    <property type="nucleotide sequence ID" value="NZ_JAAEDK010000069.1"/>
</dbReference>
<comment type="caution">
    <text evidence="3">The sequence shown here is derived from an EMBL/GenBank/DDBJ whole genome shotgun (WGS) entry which is preliminary data.</text>
</comment>
<evidence type="ECO:0000313" key="3">
    <source>
        <dbReference type="EMBL" id="MBR0661898.1"/>
    </source>
</evidence>
<sequence length="174" mass="18561">MKIPKILRRRDRGVSALEFALTLPVLTFIMLGVADYGAALQQSIRLEAAARAGAQVAFTHTGDTSFNTADTTFANGSNAKLVRDAVLAKLSGWSTAPSCTNGAGNGVCVTYVAWCQCPQSGNAVGTNYAFDCSSDTPPCADFQQYASITATRNYSPLSIFPLRTLRGNVEIRVR</sequence>
<proteinExistence type="predicted"/>